<evidence type="ECO:0000313" key="2">
    <source>
        <dbReference type="Proteomes" id="UP000254889"/>
    </source>
</evidence>
<evidence type="ECO:0008006" key="3">
    <source>
        <dbReference type="Google" id="ProtNLM"/>
    </source>
</evidence>
<sequence length="64" mass="6658">MTAAIYRIVPATDGFCIEHDGDRTGAYATREAALEAALGPASNAIKMGYDVTIQIPSTGSKNAN</sequence>
<gene>
    <name evidence="1" type="ORF">DW352_22090</name>
</gene>
<dbReference type="KEGG" id="ptaw:DW352_22090"/>
<dbReference type="OrthoDB" id="8140940at2"/>
<accession>A0A346A1C7</accession>
<proteinExistence type="predicted"/>
<reference evidence="1 2" key="1">
    <citation type="submission" date="2018-07" db="EMBL/GenBank/DDBJ databases">
        <authorList>
            <person name="Quirk P.G."/>
            <person name="Krulwich T.A."/>
        </authorList>
    </citation>
    <scope>NUCLEOTIDE SEQUENCE [LARGE SCALE GENOMIC DNA]</scope>
    <source>
        <strain evidence="1 2">CC-BB4</strain>
    </source>
</reference>
<name>A0A346A1C7_9HYPH</name>
<protein>
    <recommendedName>
        <fullName evidence="3">DUF2188 domain-containing protein</fullName>
    </recommendedName>
</protein>
<keyword evidence="2" id="KW-1185">Reference proteome</keyword>
<dbReference type="EMBL" id="CP031417">
    <property type="protein sequence ID" value="AXK82974.1"/>
    <property type="molecule type" value="Genomic_DNA"/>
</dbReference>
<evidence type="ECO:0000313" key="1">
    <source>
        <dbReference type="EMBL" id="AXK82974.1"/>
    </source>
</evidence>
<dbReference type="AlphaFoldDB" id="A0A346A1C7"/>
<organism evidence="1 2">
    <name type="scientific">Pseudolabrys taiwanensis</name>
    <dbReference type="NCBI Taxonomy" id="331696"/>
    <lineage>
        <taxon>Bacteria</taxon>
        <taxon>Pseudomonadati</taxon>
        <taxon>Pseudomonadota</taxon>
        <taxon>Alphaproteobacteria</taxon>
        <taxon>Hyphomicrobiales</taxon>
        <taxon>Xanthobacteraceae</taxon>
        <taxon>Pseudolabrys</taxon>
    </lineage>
</organism>
<dbReference type="Proteomes" id="UP000254889">
    <property type="component" value="Chromosome"/>
</dbReference>
<dbReference type="RefSeq" id="WP_115693353.1">
    <property type="nucleotide sequence ID" value="NZ_CP031417.1"/>
</dbReference>